<dbReference type="SUPFAM" id="SSF52777">
    <property type="entry name" value="CoA-dependent acyltransferases"/>
    <property type="match status" value="2"/>
</dbReference>
<dbReference type="SUPFAM" id="SSF47336">
    <property type="entry name" value="ACP-like"/>
    <property type="match status" value="1"/>
</dbReference>
<dbReference type="PROSITE" id="PS00455">
    <property type="entry name" value="AMP_BINDING"/>
    <property type="match status" value="1"/>
</dbReference>
<dbReference type="InterPro" id="IPR020845">
    <property type="entry name" value="AMP-binding_CS"/>
</dbReference>
<protein>
    <submittedName>
        <fullName evidence="6">Amino acid adenylation domain-containing protein</fullName>
    </submittedName>
</protein>
<evidence type="ECO:0000256" key="2">
    <source>
        <dbReference type="ARBA" id="ARBA00022450"/>
    </source>
</evidence>
<dbReference type="InterPro" id="IPR025110">
    <property type="entry name" value="AMP-bd_C"/>
</dbReference>
<dbReference type="InterPro" id="IPR006162">
    <property type="entry name" value="Ppantetheine_attach_site"/>
</dbReference>
<feature type="compositionally biased region" description="Polar residues" evidence="4">
    <location>
        <begin position="578"/>
        <end position="617"/>
    </location>
</feature>
<dbReference type="EMBL" id="JBHTCG010000013">
    <property type="protein sequence ID" value="MFC7384586.1"/>
    <property type="molecule type" value="Genomic_DNA"/>
</dbReference>
<feature type="compositionally biased region" description="Basic and acidic residues" evidence="4">
    <location>
        <begin position="881"/>
        <end position="893"/>
    </location>
</feature>
<comment type="caution">
    <text evidence="6">The sequence shown here is derived from an EMBL/GenBank/DDBJ whole genome shotgun (WGS) entry which is preliminary data.</text>
</comment>
<dbReference type="SMART" id="SM00823">
    <property type="entry name" value="PKS_PP"/>
    <property type="match status" value="1"/>
</dbReference>
<proteinExistence type="predicted"/>
<feature type="region of interest" description="Disordered" evidence="4">
    <location>
        <begin position="874"/>
        <end position="893"/>
    </location>
</feature>
<evidence type="ECO:0000313" key="6">
    <source>
        <dbReference type="EMBL" id="MFC7384586.1"/>
    </source>
</evidence>
<keyword evidence="3" id="KW-0597">Phosphoprotein</keyword>
<evidence type="ECO:0000256" key="3">
    <source>
        <dbReference type="ARBA" id="ARBA00022553"/>
    </source>
</evidence>
<dbReference type="Pfam" id="PF00501">
    <property type="entry name" value="AMP-binding"/>
    <property type="match status" value="1"/>
</dbReference>
<dbReference type="RefSeq" id="WP_380828399.1">
    <property type="nucleotide sequence ID" value="NZ_JBHTCG010000013.1"/>
</dbReference>
<evidence type="ECO:0000256" key="4">
    <source>
        <dbReference type="SAM" id="MobiDB-lite"/>
    </source>
</evidence>
<dbReference type="Proteomes" id="UP001596496">
    <property type="component" value="Unassembled WGS sequence"/>
</dbReference>
<dbReference type="InterPro" id="IPR023213">
    <property type="entry name" value="CAT-like_dom_sf"/>
</dbReference>
<dbReference type="InterPro" id="IPR036736">
    <property type="entry name" value="ACP-like_sf"/>
</dbReference>
<dbReference type="InterPro" id="IPR042099">
    <property type="entry name" value="ANL_N_sf"/>
</dbReference>
<dbReference type="Gene3D" id="3.40.50.12780">
    <property type="entry name" value="N-terminal domain of ligase-like"/>
    <property type="match status" value="1"/>
</dbReference>
<dbReference type="InterPro" id="IPR001242">
    <property type="entry name" value="Condensation_dom"/>
</dbReference>
<sequence length="1148" mass="121946">MPRTPVDTHPPASFAQHGIWITERTGAAGDVYRMPLVVTFGGGLDVEAMRGACQAVLARHPVLATVPVERDGEVRLVPADVPPSVDLHDLSAEAGGDPDAAVRAHVERAFDLDRGPLADFAVLTLSPVRHVLVFTAHHLVFDGMSKDVLVRDLAACYRERVTGAPAGLPVLTGSYARYVEEEREEVAASRDEAAAFWRSRWSDPREPILPGPARAVRAAEPGETIEVVLGDIARAATALGVTDFEFLLAALHALLRRYGNEQVVVAVDMSTRTAGTRDLVGLFVNELPVVTRPALDMTFADFAGAVRDELRQVYRFRRVPLTQAVGGIAPRAALAPVSLSYRERDPDPVFPGLDVAVEWTVFSGAARNTLHIQAVGSSAGLTLGLQFSPDAVAPRTVQALAGHLRTVIESLADRPDLRVGDLPVLTPQEREDLEGWNATRRTFPGLTVTELFERRARAAPDAVAVVSGDREVTYAELDEAAGRLAGALRERGMGPGEVVALHLERSPEMVAGVLAVLKAGAAYLPLDPAYPAERLAFVLRDARVSLVLAPERLGGPPCVTGAPDLSGVIGPPNEHDTPNTPNGENAPNGRYTSNTPNGHDTPNGRYTSITSDPSETSAGDPPQPLGDTGAPMPVPVLELGELASWPGAAGPVNLASPASGDLAYVIYTSGSTGRPKGVEVEHRSLTNLLLAMRDELGAGDGDVWLGLTTLAFDISALELLLPLITGSRVVVVPEASTRDGAALRRLIEAESVTHAQATPSSWRLLLDAGFDAPGLVALSGGEPLPLPLARELRDRVGRLVNVYGPTETTVWSSIAEIPQAPAEVTIGGPLANTTIRLLDERLAQVPVGVPGEICIGGDGVARGYRDRPELTAARFPQDPHGPPEARLYRTGDLGRRRPDGLIDFLGRADSQVKIRGHRVELGEIEARLLEHPLVAEAAVVLREDEQRLVAYVVPKTAPSAPSNASDASTASDTSTPSDQSAPSAPSALSDASVPPAPSDPETASDPDTASGPEMSARLREHLARVLPGVMVPGVFVELERLPLTPARKLDRAALPDPPSRTAPQSPPPVGTDPLVAEVTRIWEEVLRFDGIQPDEDLFELGGHSLTVTQIASRIRKHLGVDVDLDVFFDTPTIDGVVHAIRSSGQEMT</sequence>
<dbReference type="InterPro" id="IPR010071">
    <property type="entry name" value="AA_adenyl_dom"/>
</dbReference>
<feature type="compositionally biased region" description="Pro residues" evidence="4">
    <location>
        <begin position="1055"/>
        <end position="1070"/>
    </location>
</feature>
<gene>
    <name evidence="6" type="ORF">ACFQSB_20405</name>
</gene>
<accession>A0ABW2PBQ4</accession>
<evidence type="ECO:0000256" key="1">
    <source>
        <dbReference type="ARBA" id="ARBA00001957"/>
    </source>
</evidence>
<evidence type="ECO:0000259" key="5">
    <source>
        <dbReference type="PROSITE" id="PS50075"/>
    </source>
</evidence>
<keyword evidence="2" id="KW-0596">Phosphopantetheine</keyword>
<dbReference type="Gene3D" id="1.10.1200.10">
    <property type="entry name" value="ACP-like"/>
    <property type="match status" value="1"/>
</dbReference>
<keyword evidence="7" id="KW-1185">Reference proteome</keyword>
<dbReference type="InterPro" id="IPR000873">
    <property type="entry name" value="AMP-dep_synth/lig_dom"/>
</dbReference>
<dbReference type="InterPro" id="IPR045851">
    <property type="entry name" value="AMP-bd_C_sf"/>
</dbReference>
<dbReference type="PROSITE" id="PS00012">
    <property type="entry name" value="PHOSPHOPANTETHEINE"/>
    <property type="match status" value="1"/>
</dbReference>
<feature type="compositionally biased region" description="Low complexity" evidence="4">
    <location>
        <begin position="957"/>
        <end position="993"/>
    </location>
</feature>
<dbReference type="PROSITE" id="PS50075">
    <property type="entry name" value="CARRIER"/>
    <property type="match status" value="1"/>
</dbReference>
<dbReference type="Pfam" id="PF13193">
    <property type="entry name" value="AMP-binding_C"/>
    <property type="match status" value="1"/>
</dbReference>
<name>A0ABW2PBQ4_9ACTN</name>
<dbReference type="Gene3D" id="3.30.559.30">
    <property type="entry name" value="Nonribosomal peptide synthetase, condensation domain"/>
    <property type="match status" value="1"/>
</dbReference>
<feature type="region of interest" description="Disordered" evidence="4">
    <location>
        <begin position="551"/>
        <end position="633"/>
    </location>
</feature>
<dbReference type="Pfam" id="PF00550">
    <property type="entry name" value="PP-binding"/>
    <property type="match status" value="1"/>
</dbReference>
<dbReference type="InterPro" id="IPR009081">
    <property type="entry name" value="PP-bd_ACP"/>
</dbReference>
<evidence type="ECO:0000313" key="7">
    <source>
        <dbReference type="Proteomes" id="UP001596496"/>
    </source>
</evidence>
<comment type="cofactor">
    <cofactor evidence="1">
        <name>pantetheine 4'-phosphate</name>
        <dbReference type="ChEBI" id="CHEBI:47942"/>
    </cofactor>
</comment>
<organism evidence="6 7">
    <name type="scientific">Sphaerisporangium rhizosphaerae</name>
    <dbReference type="NCBI Taxonomy" id="2269375"/>
    <lineage>
        <taxon>Bacteria</taxon>
        <taxon>Bacillati</taxon>
        <taxon>Actinomycetota</taxon>
        <taxon>Actinomycetes</taxon>
        <taxon>Streptosporangiales</taxon>
        <taxon>Streptosporangiaceae</taxon>
        <taxon>Sphaerisporangium</taxon>
    </lineage>
</organism>
<dbReference type="SUPFAM" id="SSF56801">
    <property type="entry name" value="Acetyl-CoA synthetase-like"/>
    <property type="match status" value="1"/>
</dbReference>
<feature type="region of interest" description="Disordered" evidence="4">
    <location>
        <begin position="957"/>
        <end position="1013"/>
    </location>
</feature>
<dbReference type="Gene3D" id="3.30.300.30">
    <property type="match status" value="1"/>
</dbReference>
<dbReference type="Gene3D" id="3.30.559.10">
    <property type="entry name" value="Chloramphenicol acetyltransferase-like domain"/>
    <property type="match status" value="1"/>
</dbReference>
<dbReference type="PANTHER" id="PTHR45527">
    <property type="entry name" value="NONRIBOSOMAL PEPTIDE SYNTHETASE"/>
    <property type="match status" value="1"/>
</dbReference>
<feature type="region of interest" description="Disordered" evidence="4">
    <location>
        <begin position="1049"/>
        <end position="1072"/>
    </location>
</feature>
<reference evidence="7" key="1">
    <citation type="journal article" date="2019" name="Int. J. Syst. Evol. Microbiol.">
        <title>The Global Catalogue of Microorganisms (GCM) 10K type strain sequencing project: providing services to taxonomists for standard genome sequencing and annotation.</title>
        <authorList>
            <consortium name="The Broad Institute Genomics Platform"/>
            <consortium name="The Broad Institute Genome Sequencing Center for Infectious Disease"/>
            <person name="Wu L."/>
            <person name="Ma J."/>
        </authorList>
    </citation>
    <scope>NUCLEOTIDE SEQUENCE [LARGE SCALE GENOMIC DNA]</scope>
    <source>
        <strain evidence="7">CECT 7649</strain>
    </source>
</reference>
<dbReference type="Pfam" id="PF00668">
    <property type="entry name" value="Condensation"/>
    <property type="match status" value="1"/>
</dbReference>
<feature type="domain" description="Carrier" evidence="5">
    <location>
        <begin position="1069"/>
        <end position="1144"/>
    </location>
</feature>
<dbReference type="NCBIfam" id="TIGR01733">
    <property type="entry name" value="AA-adenyl-dom"/>
    <property type="match status" value="1"/>
</dbReference>
<dbReference type="Gene3D" id="3.40.50.980">
    <property type="match status" value="2"/>
</dbReference>
<dbReference type="InterPro" id="IPR020806">
    <property type="entry name" value="PKS_PP-bd"/>
</dbReference>
<dbReference type="PANTHER" id="PTHR45527:SF1">
    <property type="entry name" value="FATTY ACID SYNTHASE"/>
    <property type="match status" value="1"/>
</dbReference>